<evidence type="ECO:0000256" key="2">
    <source>
        <dbReference type="SAM" id="MobiDB-lite"/>
    </source>
</evidence>
<evidence type="ECO:0000256" key="1">
    <source>
        <dbReference type="SAM" id="Coils"/>
    </source>
</evidence>
<keyword evidence="6" id="KW-1185">Reference proteome</keyword>
<feature type="coiled-coil region" evidence="1">
    <location>
        <begin position="162"/>
        <end position="210"/>
    </location>
</feature>
<reference evidence="5" key="1">
    <citation type="submission" date="2022-11" db="EMBL/GenBank/DDBJ databases">
        <title>Centuries of genome instability and evolution in soft-shell clam transmissible cancer (bioRxiv).</title>
        <authorList>
            <person name="Hart S.F.M."/>
            <person name="Yonemitsu M.A."/>
            <person name="Giersch R.M."/>
            <person name="Beal B.F."/>
            <person name="Arriagada G."/>
            <person name="Davis B.W."/>
            <person name="Ostrander E.A."/>
            <person name="Goff S.P."/>
            <person name="Metzger M.J."/>
        </authorList>
    </citation>
    <scope>NUCLEOTIDE SEQUENCE</scope>
    <source>
        <strain evidence="5">MELC-2E11</strain>
        <tissue evidence="5">Siphon/mantle</tissue>
    </source>
</reference>
<name>A0ABY7FLY4_MYAAR</name>
<keyword evidence="3" id="KW-0472">Membrane</keyword>
<evidence type="ECO:0000313" key="5">
    <source>
        <dbReference type="EMBL" id="WAR23233.1"/>
    </source>
</evidence>
<feature type="transmembrane region" description="Helical" evidence="3">
    <location>
        <begin position="6"/>
        <end position="26"/>
    </location>
</feature>
<keyword evidence="3" id="KW-0812">Transmembrane</keyword>
<keyword evidence="1" id="KW-0175">Coiled coil</keyword>
<accession>A0ABY7FLY4</accession>
<feature type="domain" description="C1q" evidence="4">
    <location>
        <begin position="216"/>
        <end position="251"/>
    </location>
</feature>
<dbReference type="InterPro" id="IPR001073">
    <property type="entry name" value="C1q_dom"/>
</dbReference>
<feature type="region of interest" description="Disordered" evidence="2">
    <location>
        <begin position="122"/>
        <end position="147"/>
    </location>
</feature>
<gene>
    <name evidence="5" type="ORF">MAR_036902</name>
</gene>
<evidence type="ECO:0000259" key="4">
    <source>
        <dbReference type="PROSITE" id="PS50871"/>
    </source>
</evidence>
<dbReference type="EMBL" id="CP111024">
    <property type="protein sequence ID" value="WAR23233.1"/>
    <property type="molecule type" value="Genomic_DNA"/>
</dbReference>
<organism evidence="5 6">
    <name type="scientific">Mya arenaria</name>
    <name type="common">Soft-shell clam</name>
    <dbReference type="NCBI Taxonomy" id="6604"/>
    <lineage>
        <taxon>Eukaryota</taxon>
        <taxon>Metazoa</taxon>
        <taxon>Spiralia</taxon>
        <taxon>Lophotrochozoa</taxon>
        <taxon>Mollusca</taxon>
        <taxon>Bivalvia</taxon>
        <taxon>Autobranchia</taxon>
        <taxon>Heteroconchia</taxon>
        <taxon>Euheterodonta</taxon>
        <taxon>Imparidentia</taxon>
        <taxon>Neoheterodontei</taxon>
        <taxon>Myida</taxon>
        <taxon>Myoidea</taxon>
        <taxon>Myidae</taxon>
        <taxon>Mya</taxon>
    </lineage>
</organism>
<evidence type="ECO:0000313" key="6">
    <source>
        <dbReference type="Proteomes" id="UP001164746"/>
    </source>
</evidence>
<sequence>MADVLIKALNIVIQVLVCLILVTLTIKIWSMPDKGKTDCDSEDFSSAHAGAEKQEQIQTEKYITVRRKAAMADSGLNDSKELKNHIWSLPLSQSGVFGVGLEHKLKERQGINKHISDLLPDFDKRNKRKMPGASDQHWKRPPFSDVERPQPLYRKAQTKRENEQQNNALHDMKTVVDELQATVKSQQSTIVKLQDTVSEQVDRIEELEIDISRRQPPEIKVAFSAVKSATQSGIDSNENILFEKVIINQDD</sequence>
<dbReference type="Proteomes" id="UP001164746">
    <property type="component" value="Chromosome 13"/>
</dbReference>
<evidence type="ECO:0000256" key="3">
    <source>
        <dbReference type="SAM" id="Phobius"/>
    </source>
</evidence>
<proteinExistence type="predicted"/>
<protein>
    <recommendedName>
        <fullName evidence="4">C1q domain-containing protein</fullName>
    </recommendedName>
</protein>
<dbReference type="PROSITE" id="PS50871">
    <property type="entry name" value="C1Q"/>
    <property type="match status" value="1"/>
</dbReference>
<keyword evidence="3" id="KW-1133">Transmembrane helix</keyword>